<dbReference type="Proteomes" id="UP000036403">
    <property type="component" value="Unassembled WGS sequence"/>
</dbReference>
<evidence type="ECO:0000256" key="2">
    <source>
        <dbReference type="SAM" id="MobiDB-lite"/>
    </source>
</evidence>
<proteinExistence type="predicted"/>
<feature type="compositionally biased region" description="Basic and acidic residues" evidence="2">
    <location>
        <begin position="390"/>
        <end position="401"/>
    </location>
</feature>
<sequence>MTSNEKENIPPQEASEPSGAGVDGGLVPVTATSSSNDGLPTGLTASPAGELAIAKVKMSEARVSVERLDKGQLKAKPKSRRMHGALPYSHSSSVPNTPELPRKARREGTPCDMIGIPGPSGLCQAISALKTMKRETSTTLVRFQSTASDMCVEDEWTAFADRKKSMSQESVASYTGPNLPVRRGRGRPIETGEYVGWREKLLLEAAQKREEARDKADDEALDRNLPPPPLSKKLQEYESRCIAEINFAPNCDIVAKSFEEADAILRVKGRCTRIKSDLKYELGKAAISLRVAAQTLYDRVDTEVNANDLDSLRRKIKSLSEENKKLQRELEEMKAKQLDIQRMPVSPQPPPNRGKPKLKANIVIKSTSQRWTPAGREAEETPSPLPEPMVLEHKVLDEHSGWPEVQRPPIKGKRKTLDEYPEGPVGEQIKSANS</sequence>
<feature type="coiled-coil region" evidence="1">
    <location>
        <begin position="309"/>
        <end position="343"/>
    </location>
</feature>
<feature type="region of interest" description="Disordered" evidence="2">
    <location>
        <begin position="1"/>
        <end position="46"/>
    </location>
</feature>
<dbReference type="AlphaFoldDB" id="A0A0J7KPV2"/>
<comment type="caution">
    <text evidence="3">The sequence shown here is derived from an EMBL/GenBank/DDBJ whole genome shotgun (WGS) entry which is preliminary data.</text>
</comment>
<feature type="region of interest" description="Disordered" evidence="2">
    <location>
        <begin position="208"/>
        <end position="229"/>
    </location>
</feature>
<dbReference type="EMBL" id="LBMM01004548">
    <property type="protein sequence ID" value="KMQ92301.1"/>
    <property type="molecule type" value="Genomic_DNA"/>
</dbReference>
<gene>
    <name evidence="3" type="ORF">RF55_7735</name>
</gene>
<reference evidence="3 4" key="1">
    <citation type="submission" date="2015-04" db="EMBL/GenBank/DDBJ databases">
        <title>Lasius niger genome sequencing.</title>
        <authorList>
            <person name="Konorov E.A."/>
            <person name="Nikitin M.A."/>
            <person name="Kirill M.V."/>
            <person name="Chang P."/>
        </authorList>
    </citation>
    <scope>NUCLEOTIDE SEQUENCE [LARGE SCALE GENOMIC DNA]</scope>
    <source>
        <tissue evidence="3">Whole</tissue>
    </source>
</reference>
<accession>A0A0J7KPV2</accession>
<evidence type="ECO:0000313" key="4">
    <source>
        <dbReference type="Proteomes" id="UP000036403"/>
    </source>
</evidence>
<name>A0A0J7KPV2_LASNI</name>
<keyword evidence="1" id="KW-0175">Coiled coil</keyword>
<organism evidence="3 4">
    <name type="scientific">Lasius niger</name>
    <name type="common">Black garden ant</name>
    <dbReference type="NCBI Taxonomy" id="67767"/>
    <lineage>
        <taxon>Eukaryota</taxon>
        <taxon>Metazoa</taxon>
        <taxon>Ecdysozoa</taxon>
        <taxon>Arthropoda</taxon>
        <taxon>Hexapoda</taxon>
        <taxon>Insecta</taxon>
        <taxon>Pterygota</taxon>
        <taxon>Neoptera</taxon>
        <taxon>Endopterygota</taxon>
        <taxon>Hymenoptera</taxon>
        <taxon>Apocrita</taxon>
        <taxon>Aculeata</taxon>
        <taxon>Formicoidea</taxon>
        <taxon>Formicidae</taxon>
        <taxon>Formicinae</taxon>
        <taxon>Lasius</taxon>
        <taxon>Lasius</taxon>
    </lineage>
</organism>
<keyword evidence="4" id="KW-1185">Reference proteome</keyword>
<feature type="compositionally biased region" description="Basic and acidic residues" evidence="2">
    <location>
        <begin position="100"/>
        <end position="109"/>
    </location>
</feature>
<feature type="compositionally biased region" description="Basic and acidic residues" evidence="2">
    <location>
        <begin position="59"/>
        <end position="72"/>
    </location>
</feature>
<evidence type="ECO:0000313" key="3">
    <source>
        <dbReference type="EMBL" id="KMQ92301.1"/>
    </source>
</evidence>
<feature type="region of interest" description="Disordered" evidence="2">
    <location>
        <begin position="59"/>
        <end position="116"/>
    </location>
</feature>
<protein>
    <submittedName>
        <fullName evidence="3">Gag-like protein</fullName>
    </submittedName>
</protein>
<feature type="region of interest" description="Disordered" evidence="2">
    <location>
        <begin position="366"/>
        <end position="434"/>
    </location>
</feature>
<evidence type="ECO:0000256" key="1">
    <source>
        <dbReference type="SAM" id="Coils"/>
    </source>
</evidence>
<feature type="compositionally biased region" description="Basic residues" evidence="2">
    <location>
        <begin position="73"/>
        <end position="83"/>
    </location>
</feature>
<dbReference type="PaxDb" id="67767-A0A0J7KPV2"/>
<feature type="compositionally biased region" description="Basic and acidic residues" evidence="2">
    <location>
        <begin position="208"/>
        <end position="222"/>
    </location>
</feature>